<dbReference type="InterPro" id="IPR050204">
    <property type="entry name" value="AraC_XylS_family_regulators"/>
</dbReference>
<feature type="region of interest" description="Disordered" evidence="4">
    <location>
        <begin position="301"/>
        <end position="325"/>
    </location>
</feature>
<dbReference type="PANTHER" id="PTHR46796:SF6">
    <property type="entry name" value="ARAC SUBFAMILY"/>
    <property type="match status" value="1"/>
</dbReference>
<evidence type="ECO:0000256" key="4">
    <source>
        <dbReference type="SAM" id="MobiDB-lite"/>
    </source>
</evidence>
<organism evidence="6 7">
    <name type="scientific">Brevibacterium ammoniilyticum</name>
    <dbReference type="NCBI Taxonomy" id="1046555"/>
    <lineage>
        <taxon>Bacteria</taxon>
        <taxon>Bacillati</taxon>
        <taxon>Actinomycetota</taxon>
        <taxon>Actinomycetes</taxon>
        <taxon>Micrococcales</taxon>
        <taxon>Brevibacteriaceae</taxon>
        <taxon>Brevibacterium</taxon>
    </lineage>
</organism>
<evidence type="ECO:0000313" key="6">
    <source>
        <dbReference type="EMBL" id="GAA5341549.1"/>
    </source>
</evidence>
<reference evidence="6 7" key="1">
    <citation type="submission" date="2024-02" db="EMBL/GenBank/DDBJ databases">
        <title>Characterization of antibiotic resistant novel bacterial strains and their environmental applications.</title>
        <authorList>
            <person name="Manzoor S."/>
            <person name="Abbas S."/>
            <person name="Arshad M."/>
            <person name="Li W.J."/>
            <person name="Ahmed I."/>
        </authorList>
    </citation>
    <scope>NUCLEOTIDE SEQUENCE [LARGE SCALE GENOMIC DNA]</scope>
    <source>
        <strain evidence="6 7">KACC 15558</strain>
    </source>
</reference>
<evidence type="ECO:0000313" key="7">
    <source>
        <dbReference type="Proteomes" id="UP001498935"/>
    </source>
</evidence>
<dbReference type="InterPro" id="IPR018060">
    <property type="entry name" value="HTH_AraC"/>
</dbReference>
<evidence type="ECO:0000256" key="3">
    <source>
        <dbReference type="ARBA" id="ARBA00023163"/>
    </source>
</evidence>
<dbReference type="SUPFAM" id="SSF46689">
    <property type="entry name" value="Homeodomain-like"/>
    <property type="match status" value="2"/>
</dbReference>
<dbReference type="RefSeq" id="WP_201671180.1">
    <property type="nucleotide sequence ID" value="NZ_BAABBK010000011.1"/>
</dbReference>
<proteinExistence type="predicted"/>
<dbReference type="Gene3D" id="1.10.10.60">
    <property type="entry name" value="Homeodomain-like"/>
    <property type="match status" value="2"/>
</dbReference>
<evidence type="ECO:0000256" key="2">
    <source>
        <dbReference type="ARBA" id="ARBA00023125"/>
    </source>
</evidence>
<keyword evidence="1" id="KW-0805">Transcription regulation</keyword>
<keyword evidence="7" id="KW-1185">Reference proteome</keyword>
<evidence type="ECO:0000256" key="1">
    <source>
        <dbReference type="ARBA" id="ARBA00023015"/>
    </source>
</evidence>
<dbReference type="PROSITE" id="PS01124">
    <property type="entry name" value="HTH_ARAC_FAMILY_2"/>
    <property type="match status" value="1"/>
</dbReference>
<feature type="compositionally biased region" description="Polar residues" evidence="4">
    <location>
        <begin position="310"/>
        <end position="325"/>
    </location>
</feature>
<dbReference type="PANTHER" id="PTHR46796">
    <property type="entry name" value="HTH-TYPE TRANSCRIPTIONAL ACTIVATOR RHAS-RELATED"/>
    <property type="match status" value="1"/>
</dbReference>
<dbReference type="EMBL" id="BAABNP010000011">
    <property type="protein sequence ID" value="GAA5341549.1"/>
    <property type="molecule type" value="Genomic_DNA"/>
</dbReference>
<keyword evidence="3" id="KW-0804">Transcription</keyword>
<dbReference type="Proteomes" id="UP001498935">
    <property type="component" value="Unassembled WGS sequence"/>
</dbReference>
<dbReference type="Pfam" id="PF12833">
    <property type="entry name" value="HTH_18"/>
    <property type="match status" value="1"/>
</dbReference>
<keyword evidence="2" id="KW-0238">DNA-binding</keyword>
<name>A0ABP9U320_9MICO</name>
<accession>A0ABP9U320</accession>
<sequence length="325" mass="34412">MRTQHLKTTASTKPAIRPTNTGRGSLLREAPLLVRDQTAYAPSGPVAVPTVKVVFMLSGWARVRSTSGEALLEAGSVLTIPASLRCWGFPAGSARTVTLYVQPEFLADQMRWVPAAHPLVHHLHLALDGDPDLRSLQLSARGVRELAPLLARLARPPDSGVGDFALLGGAAEVFDALGRFAGAPSASAEAAGGLPRREVLAALSLLRSDLSAPWRIETLARAISLSPSQLTRLFRTQVGVSPGAFLNQLRADRMAELLASTSLAVSEAGAAVGWPDPAVASRSFKQRYGVAPSAYANFHRPRPLLDRSTAADSLATTTGEPESPR</sequence>
<dbReference type="InterPro" id="IPR009057">
    <property type="entry name" value="Homeodomain-like_sf"/>
</dbReference>
<feature type="region of interest" description="Disordered" evidence="4">
    <location>
        <begin position="1"/>
        <end position="23"/>
    </location>
</feature>
<feature type="domain" description="HTH araC/xylS-type" evidence="5">
    <location>
        <begin position="200"/>
        <end position="298"/>
    </location>
</feature>
<dbReference type="SMART" id="SM00342">
    <property type="entry name" value="HTH_ARAC"/>
    <property type="match status" value="1"/>
</dbReference>
<gene>
    <name evidence="6" type="ORF">KACC15558_25900</name>
</gene>
<protein>
    <recommendedName>
        <fullName evidence="5">HTH araC/xylS-type domain-containing protein</fullName>
    </recommendedName>
</protein>
<comment type="caution">
    <text evidence="6">The sequence shown here is derived from an EMBL/GenBank/DDBJ whole genome shotgun (WGS) entry which is preliminary data.</text>
</comment>
<evidence type="ECO:0000259" key="5">
    <source>
        <dbReference type="PROSITE" id="PS01124"/>
    </source>
</evidence>